<comment type="caution">
    <text evidence="5">The sequence shown here is derived from an EMBL/GenBank/DDBJ whole genome shotgun (WGS) entry which is preliminary data.</text>
</comment>
<protein>
    <submittedName>
        <fullName evidence="5">LacI family transcriptional regulator</fullName>
    </submittedName>
</protein>
<evidence type="ECO:0000256" key="1">
    <source>
        <dbReference type="ARBA" id="ARBA00023015"/>
    </source>
</evidence>
<sequence length="354" mass="37967">MLATSGTDKTNIMKDRSTRITIRDVAKKAGVSLGTASRALNRTGRVSEAAIAAVEQAVRSLDYRPDAVARSLRTKSSGVIGLLVSDLANPLYARIITATETALQAEGYSLLVASTHNERRREASLIDIFRGRRVDALILGPCEKESADLIDKLSQEVPVVALDREFGDSSVGIHVDHATGAFQATQYLLNLGHTRIALLTPGTDLRTGKERIAGFRQAFKERGMVPDPALIRAEQSAMQFAFSEAMSLLSHANRPTAFVCLGTRILSGVLQALRHTGDAVPNDISVISIGDTDLSQLFSPAITSLSWDLEAVGTCAAQLVLKQLDRQSAPAQGDRIVIKTQLILRESCAPAAPS</sequence>
<dbReference type="PROSITE" id="PS50932">
    <property type="entry name" value="HTH_LACI_2"/>
    <property type="match status" value="1"/>
</dbReference>
<evidence type="ECO:0000313" key="5">
    <source>
        <dbReference type="EMBL" id="PPA73918.1"/>
    </source>
</evidence>
<dbReference type="InterPro" id="IPR028082">
    <property type="entry name" value="Peripla_BP_I"/>
</dbReference>
<keyword evidence="2" id="KW-0238">DNA-binding</keyword>
<dbReference type="Proteomes" id="UP000239990">
    <property type="component" value="Unassembled WGS sequence"/>
</dbReference>
<reference evidence="5 6" key="1">
    <citation type="submission" date="2018-02" db="EMBL/GenBank/DDBJ databases">
        <title>Draft Genome of Achromobacter spanius stain 6.</title>
        <authorList>
            <person name="Gunasekera T.S."/>
            <person name="Radwan O."/>
            <person name="Ruiz O.N."/>
        </authorList>
    </citation>
    <scope>NUCLEOTIDE SEQUENCE [LARGE SCALE GENOMIC DNA]</scope>
    <source>
        <strain evidence="5 6">6</strain>
    </source>
</reference>
<accession>A0A2S5GLQ5</accession>
<dbReference type="Pfam" id="PF13377">
    <property type="entry name" value="Peripla_BP_3"/>
    <property type="match status" value="1"/>
</dbReference>
<dbReference type="AlphaFoldDB" id="A0A2S5GLQ5"/>
<proteinExistence type="predicted"/>
<dbReference type="GO" id="GO:0000976">
    <property type="term" value="F:transcription cis-regulatory region binding"/>
    <property type="evidence" value="ECO:0007669"/>
    <property type="project" value="TreeGrafter"/>
</dbReference>
<dbReference type="GO" id="GO:0003700">
    <property type="term" value="F:DNA-binding transcription factor activity"/>
    <property type="evidence" value="ECO:0007669"/>
    <property type="project" value="TreeGrafter"/>
</dbReference>
<dbReference type="PANTHER" id="PTHR30146">
    <property type="entry name" value="LACI-RELATED TRANSCRIPTIONAL REPRESSOR"/>
    <property type="match status" value="1"/>
</dbReference>
<keyword evidence="3" id="KW-0804">Transcription</keyword>
<name>A0A2S5GLQ5_9BURK</name>
<evidence type="ECO:0000256" key="2">
    <source>
        <dbReference type="ARBA" id="ARBA00023125"/>
    </source>
</evidence>
<evidence type="ECO:0000256" key="3">
    <source>
        <dbReference type="ARBA" id="ARBA00023163"/>
    </source>
</evidence>
<dbReference type="InterPro" id="IPR046335">
    <property type="entry name" value="LacI/GalR-like_sensor"/>
</dbReference>
<dbReference type="CDD" id="cd06281">
    <property type="entry name" value="PBP1_LacI-like"/>
    <property type="match status" value="1"/>
</dbReference>
<keyword evidence="1" id="KW-0805">Transcription regulation</keyword>
<gene>
    <name evidence="5" type="ORF">C4E15_23185</name>
</gene>
<organism evidence="5 6">
    <name type="scientific">Achromobacter spanius</name>
    <dbReference type="NCBI Taxonomy" id="217203"/>
    <lineage>
        <taxon>Bacteria</taxon>
        <taxon>Pseudomonadati</taxon>
        <taxon>Pseudomonadota</taxon>
        <taxon>Betaproteobacteria</taxon>
        <taxon>Burkholderiales</taxon>
        <taxon>Alcaligenaceae</taxon>
        <taxon>Achromobacter</taxon>
    </lineage>
</organism>
<evidence type="ECO:0000313" key="6">
    <source>
        <dbReference type="Proteomes" id="UP000239990"/>
    </source>
</evidence>
<dbReference type="EMBL" id="PREU01000012">
    <property type="protein sequence ID" value="PPA73918.1"/>
    <property type="molecule type" value="Genomic_DNA"/>
</dbReference>
<dbReference type="Pfam" id="PF00356">
    <property type="entry name" value="LacI"/>
    <property type="match status" value="1"/>
</dbReference>
<dbReference type="PRINTS" id="PR00036">
    <property type="entry name" value="HTHLACI"/>
</dbReference>
<evidence type="ECO:0000259" key="4">
    <source>
        <dbReference type="PROSITE" id="PS50932"/>
    </source>
</evidence>
<dbReference type="InterPro" id="IPR000843">
    <property type="entry name" value="HTH_LacI"/>
</dbReference>
<dbReference type="SUPFAM" id="SSF47413">
    <property type="entry name" value="lambda repressor-like DNA-binding domains"/>
    <property type="match status" value="1"/>
</dbReference>
<dbReference type="PANTHER" id="PTHR30146:SF138">
    <property type="entry name" value="TRANSCRIPTIONAL REGULATORY PROTEIN"/>
    <property type="match status" value="1"/>
</dbReference>
<dbReference type="CDD" id="cd01392">
    <property type="entry name" value="HTH_LacI"/>
    <property type="match status" value="1"/>
</dbReference>
<dbReference type="PROSITE" id="PS00356">
    <property type="entry name" value="HTH_LACI_1"/>
    <property type="match status" value="1"/>
</dbReference>
<dbReference type="Gene3D" id="1.10.260.40">
    <property type="entry name" value="lambda repressor-like DNA-binding domains"/>
    <property type="match status" value="1"/>
</dbReference>
<dbReference type="SUPFAM" id="SSF53822">
    <property type="entry name" value="Periplasmic binding protein-like I"/>
    <property type="match status" value="1"/>
</dbReference>
<feature type="domain" description="HTH lacI-type" evidence="4">
    <location>
        <begin position="20"/>
        <end position="74"/>
    </location>
</feature>
<dbReference type="InterPro" id="IPR010982">
    <property type="entry name" value="Lambda_DNA-bd_dom_sf"/>
</dbReference>
<dbReference type="OrthoDB" id="8770794at2"/>
<dbReference type="SMART" id="SM00354">
    <property type="entry name" value="HTH_LACI"/>
    <property type="match status" value="1"/>
</dbReference>
<dbReference type="Gene3D" id="3.40.50.2300">
    <property type="match status" value="2"/>
</dbReference>